<comment type="cofactor">
    <cofactor evidence="1">
        <name>Mg(2+)</name>
        <dbReference type="ChEBI" id="CHEBI:18420"/>
    </cofactor>
</comment>
<evidence type="ECO:0000256" key="5">
    <source>
        <dbReference type="ARBA" id="ARBA00006706"/>
    </source>
</evidence>
<evidence type="ECO:0000256" key="27">
    <source>
        <dbReference type="ARBA" id="ARBA00049291"/>
    </source>
</evidence>
<dbReference type="GO" id="GO:0005759">
    <property type="term" value="C:mitochondrial matrix"/>
    <property type="evidence" value="ECO:0007669"/>
    <property type="project" value="UniProtKB-ARBA"/>
</dbReference>
<dbReference type="FunFam" id="1.10.600.10:FF:000052">
    <property type="entry name" value="Farnesyl pyrophosphate synthase"/>
    <property type="match status" value="1"/>
</dbReference>
<comment type="subcellular location">
    <subcellularLocation>
        <location evidence="2">Cytoplasm</location>
    </subcellularLocation>
</comment>
<evidence type="ECO:0000256" key="22">
    <source>
        <dbReference type="ARBA" id="ARBA00032380"/>
    </source>
</evidence>
<keyword evidence="17" id="KW-0443">Lipid metabolism</keyword>
<proteinExistence type="inferred from homology"/>
<evidence type="ECO:0000256" key="31">
    <source>
        <dbReference type="SAM" id="MobiDB-lite"/>
    </source>
</evidence>
<reference evidence="32" key="3">
    <citation type="submission" date="2025-09" db="UniProtKB">
        <authorList>
            <consortium name="Ensembl"/>
        </authorList>
    </citation>
    <scope>IDENTIFICATION</scope>
</reference>
<evidence type="ECO:0000256" key="10">
    <source>
        <dbReference type="ARBA" id="ARBA00022548"/>
    </source>
</evidence>
<keyword evidence="14" id="KW-0460">Magnesium</keyword>
<accession>A0A8C6JAT2</accession>
<keyword evidence="13" id="KW-0756">Sterol biosynthesis</keyword>
<evidence type="ECO:0000256" key="11">
    <source>
        <dbReference type="ARBA" id="ARBA00022679"/>
    </source>
</evidence>
<evidence type="ECO:0000256" key="16">
    <source>
        <dbReference type="ARBA" id="ARBA00022990"/>
    </source>
</evidence>
<protein>
    <recommendedName>
        <fullName evidence="26">Farnesyl pyrophosphate synthase</fullName>
        <ecNumber evidence="7">2.5.1.1</ecNumber>
        <ecNumber evidence="6">2.5.1.10</ecNumber>
    </recommendedName>
    <alternativeName>
        <fullName evidence="25">(2E,6E)-farnesyl diphosphate synthase</fullName>
    </alternativeName>
    <alternativeName>
        <fullName evidence="24">Dimethylallyltranstransferase</fullName>
    </alternativeName>
    <alternativeName>
        <fullName evidence="23">Farnesyl diphosphate synthase</fullName>
    </alternativeName>
    <alternativeName>
        <fullName evidence="22">Geranyltranstransferase</fullName>
    </alternativeName>
</protein>
<dbReference type="GO" id="GO:0005777">
    <property type="term" value="C:peroxisome"/>
    <property type="evidence" value="ECO:0007669"/>
    <property type="project" value="UniProtKB-ARBA"/>
</dbReference>
<evidence type="ECO:0000256" key="3">
    <source>
        <dbReference type="ARBA" id="ARBA00004932"/>
    </source>
</evidence>
<keyword evidence="10" id="KW-0153">Cholesterol metabolism</keyword>
<evidence type="ECO:0000256" key="9">
    <source>
        <dbReference type="ARBA" id="ARBA00022516"/>
    </source>
</evidence>
<evidence type="ECO:0000256" key="7">
    <source>
        <dbReference type="ARBA" id="ARBA00012833"/>
    </source>
</evidence>
<dbReference type="EC" id="2.5.1.1" evidence="7"/>
<reference evidence="32" key="2">
    <citation type="submission" date="2025-08" db="UniProtKB">
        <authorList>
            <consortium name="Ensembl"/>
        </authorList>
    </citation>
    <scope>IDENTIFICATION</scope>
</reference>
<sequence>MHPDLSAPPAHPSGTGAQAAAEREEFMSFFPQIVRDLTEGGLGHPEVGDAAARLKEVLEYNGPGGKCNRGMTVLAAYRELAGPGQQDAESLRRALVVGWCIELVRAGTGGGGAGGVLPALLEGIGLDAINDALLLESCVYRLLKKYCGGHPYYVHLLELFLQLKWGWGFHCTVDLTRFSEQRYKAIVKYKTAFYSFYLPVAAAMYMAGIDSKEEHDNAKAILLEMGEFFQIQDDYLDCYGDPKVTGKVGTDIEDNKCSWLVVQCLHRVTPEQRQILEENYGRKEPEKVAKVKELYDSLGMRAAFQQYEDSSYQRLQELIRTHSHRLPKAIFLGLAQKIYKRQK</sequence>
<comment type="function">
    <text evidence="29">Key enzyme in isoprenoid biosynthesis which catalyzes the formation of farnesyl diphosphate (FPP), a precursor for several classes of essential metabolites including sterols, dolichols, carotenoids, and ubiquinones. FPP also serves as substrate for protein farnesylation and geranylgeranylation. Catalyzes the sequential condensation of isopentenyl pyrophosphate with the allylic pyrophosphates, dimethylallyl pyrophosphate, and then with the resultant geranylpyrophosphate to the ultimate product farnesyl pyrophosphate.</text>
</comment>
<dbReference type="InterPro" id="IPR033749">
    <property type="entry name" value="Polyprenyl_synt_CS"/>
</dbReference>
<dbReference type="InterPro" id="IPR039702">
    <property type="entry name" value="FPS1-like"/>
</dbReference>
<dbReference type="GO" id="GO:0004161">
    <property type="term" value="F:dimethylallyltranstransferase activity"/>
    <property type="evidence" value="ECO:0007669"/>
    <property type="project" value="UniProtKB-EC"/>
</dbReference>
<evidence type="ECO:0000313" key="33">
    <source>
        <dbReference type="Proteomes" id="UP000694405"/>
    </source>
</evidence>
<organism evidence="32 33">
    <name type="scientific">Melopsittacus undulatus</name>
    <name type="common">Budgerigar</name>
    <name type="synonym">Psittacus undulatus</name>
    <dbReference type="NCBI Taxonomy" id="13146"/>
    <lineage>
        <taxon>Eukaryota</taxon>
        <taxon>Metazoa</taxon>
        <taxon>Chordata</taxon>
        <taxon>Craniata</taxon>
        <taxon>Vertebrata</taxon>
        <taxon>Euteleostomi</taxon>
        <taxon>Archelosauria</taxon>
        <taxon>Archosauria</taxon>
        <taxon>Dinosauria</taxon>
        <taxon>Saurischia</taxon>
        <taxon>Theropoda</taxon>
        <taxon>Coelurosauria</taxon>
        <taxon>Aves</taxon>
        <taxon>Neognathae</taxon>
        <taxon>Neoaves</taxon>
        <taxon>Telluraves</taxon>
        <taxon>Australaves</taxon>
        <taxon>Psittaciformes</taxon>
        <taxon>Psittaculidae</taxon>
        <taxon>Melopsittacus</taxon>
    </lineage>
</organism>
<name>A0A8C6JAT2_MELUD</name>
<evidence type="ECO:0000256" key="30">
    <source>
        <dbReference type="RuleBase" id="RU004466"/>
    </source>
</evidence>
<dbReference type="PANTHER" id="PTHR11525">
    <property type="entry name" value="FARNESYL-PYROPHOSPHATE SYNTHETASE"/>
    <property type="match status" value="1"/>
</dbReference>
<keyword evidence="8" id="KW-0963">Cytoplasm</keyword>
<comment type="catalytic activity">
    <reaction evidence="27">
        <text>isopentenyl diphosphate + dimethylallyl diphosphate = (2E)-geranyl diphosphate + diphosphate</text>
        <dbReference type="Rhea" id="RHEA:22408"/>
        <dbReference type="ChEBI" id="CHEBI:33019"/>
        <dbReference type="ChEBI" id="CHEBI:57623"/>
        <dbReference type="ChEBI" id="CHEBI:58057"/>
        <dbReference type="ChEBI" id="CHEBI:128769"/>
        <dbReference type="EC" id="2.5.1.1"/>
    </reaction>
</comment>
<keyword evidence="16" id="KW-0007">Acetylation</keyword>
<dbReference type="GO" id="GO:0045337">
    <property type="term" value="P:farnesyl diphosphate biosynthetic process"/>
    <property type="evidence" value="ECO:0007669"/>
    <property type="project" value="TreeGrafter"/>
</dbReference>
<keyword evidence="11 30" id="KW-0808">Transferase</keyword>
<dbReference type="PROSITE" id="PS00444">
    <property type="entry name" value="POLYPRENYL_SYNTHASE_2"/>
    <property type="match status" value="1"/>
</dbReference>
<evidence type="ECO:0000256" key="20">
    <source>
        <dbReference type="ARBA" id="ARBA00023229"/>
    </source>
</evidence>
<keyword evidence="19" id="KW-0753">Steroid metabolism</keyword>
<dbReference type="AlphaFoldDB" id="A0A8C6JAT2"/>
<evidence type="ECO:0000256" key="12">
    <source>
        <dbReference type="ARBA" id="ARBA00022723"/>
    </source>
</evidence>
<dbReference type="EC" id="2.5.1.10" evidence="6"/>
<evidence type="ECO:0000256" key="26">
    <source>
        <dbReference type="ARBA" id="ARBA00034546"/>
    </source>
</evidence>
<dbReference type="Gene3D" id="1.10.600.10">
    <property type="entry name" value="Farnesyl Diphosphate Synthase"/>
    <property type="match status" value="2"/>
</dbReference>
<evidence type="ECO:0000256" key="8">
    <source>
        <dbReference type="ARBA" id="ARBA00022490"/>
    </source>
</evidence>
<keyword evidence="15" id="KW-0752">Steroid biosynthesis</keyword>
<keyword evidence="18" id="KW-1207">Sterol metabolism</keyword>
<dbReference type="InterPro" id="IPR000092">
    <property type="entry name" value="Polyprenyl_synt"/>
</dbReference>
<evidence type="ECO:0000256" key="18">
    <source>
        <dbReference type="ARBA" id="ARBA00023166"/>
    </source>
</evidence>
<dbReference type="InterPro" id="IPR008949">
    <property type="entry name" value="Isoprenoid_synthase_dom_sf"/>
</dbReference>
<keyword evidence="9" id="KW-0444">Lipid biosynthesis</keyword>
<comment type="catalytic activity">
    <reaction evidence="28">
        <text>isopentenyl diphosphate + (2E)-geranyl diphosphate = (2E,6E)-farnesyl diphosphate + diphosphate</text>
        <dbReference type="Rhea" id="RHEA:19361"/>
        <dbReference type="ChEBI" id="CHEBI:33019"/>
        <dbReference type="ChEBI" id="CHEBI:58057"/>
        <dbReference type="ChEBI" id="CHEBI:128769"/>
        <dbReference type="ChEBI" id="CHEBI:175763"/>
        <dbReference type="EC" id="2.5.1.10"/>
    </reaction>
</comment>
<accession>A0A8V5H296</accession>
<evidence type="ECO:0000256" key="4">
    <source>
        <dbReference type="ARBA" id="ARBA00005035"/>
    </source>
</evidence>
<evidence type="ECO:0000256" key="14">
    <source>
        <dbReference type="ARBA" id="ARBA00022842"/>
    </source>
</evidence>
<evidence type="ECO:0000256" key="2">
    <source>
        <dbReference type="ARBA" id="ARBA00004496"/>
    </source>
</evidence>
<dbReference type="Pfam" id="PF00348">
    <property type="entry name" value="polyprenyl_synt"/>
    <property type="match status" value="1"/>
</dbReference>
<comment type="pathway">
    <text evidence="3">Isoprenoid biosynthesis; geranyl diphosphate biosynthesis; geranyl diphosphate from dimethylallyl diphosphate and isopentenyl diphosphate: step 1/1.</text>
</comment>
<comment type="pathway">
    <text evidence="4">Isoprenoid biosynthesis; farnesyl diphosphate biosynthesis; farnesyl diphosphate from geranyl diphosphate and isopentenyl diphosphate: step 1/1.</text>
</comment>
<evidence type="ECO:0000256" key="19">
    <source>
        <dbReference type="ARBA" id="ARBA00023221"/>
    </source>
</evidence>
<dbReference type="SUPFAM" id="SSF48576">
    <property type="entry name" value="Terpenoid synthases"/>
    <property type="match status" value="1"/>
</dbReference>
<evidence type="ECO:0000256" key="29">
    <source>
        <dbReference type="ARBA" id="ARBA00053104"/>
    </source>
</evidence>
<dbReference type="GO" id="GO:0004337">
    <property type="term" value="F:(2E,6E)-farnesyl diphosphate synthase activity"/>
    <property type="evidence" value="ECO:0007669"/>
    <property type="project" value="UniProtKB-EC"/>
</dbReference>
<evidence type="ECO:0000256" key="1">
    <source>
        <dbReference type="ARBA" id="ARBA00001946"/>
    </source>
</evidence>
<dbReference type="Proteomes" id="UP000694405">
    <property type="component" value="Chromosome 20"/>
</dbReference>
<evidence type="ECO:0000256" key="24">
    <source>
        <dbReference type="ARBA" id="ARBA00032448"/>
    </source>
</evidence>
<evidence type="ECO:0000256" key="6">
    <source>
        <dbReference type="ARBA" id="ARBA00012439"/>
    </source>
</evidence>
<dbReference type="Ensembl" id="ENSMUNT00000010997.2">
    <property type="protein sequence ID" value="ENSMUNP00000009507.2"/>
    <property type="gene ID" value="ENSMUNG00000007510.2"/>
</dbReference>
<feature type="region of interest" description="Disordered" evidence="31">
    <location>
        <begin position="1"/>
        <end position="20"/>
    </location>
</feature>
<keyword evidence="20" id="KW-0414">Isoprene biosynthesis</keyword>
<evidence type="ECO:0000256" key="23">
    <source>
        <dbReference type="ARBA" id="ARBA00032424"/>
    </source>
</evidence>
<keyword evidence="33" id="KW-1185">Reference proteome</keyword>
<dbReference type="GO" id="GO:0006695">
    <property type="term" value="P:cholesterol biosynthetic process"/>
    <property type="evidence" value="ECO:0007669"/>
    <property type="project" value="UniProtKB-KW"/>
</dbReference>
<keyword evidence="12" id="KW-0479">Metal-binding</keyword>
<reference evidence="32" key="1">
    <citation type="submission" date="2020-03" db="EMBL/GenBank/DDBJ databases">
        <title>Melopsittacus undulatus (budgerigar) genome, bMelUnd1, maternal haplotype with Z.</title>
        <authorList>
            <person name="Gedman G."/>
            <person name="Mountcastle J."/>
            <person name="Haase B."/>
            <person name="Formenti G."/>
            <person name="Wright T."/>
            <person name="Apodaca J."/>
            <person name="Pelan S."/>
            <person name="Chow W."/>
            <person name="Rhie A."/>
            <person name="Howe K."/>
            <person name="Fedrigo O."/>
            <person name="Jarvis E.D."/>
        </authorList>
    </citation>
    <scope>NUCLEOTIDE SEQUENCE [LARGE SCALE GENOMIC DNA]</scope>
</reference>
<evidence type="ECO:0000256" key="28">
    <source>
        <dbReference type="ARBA" id="ARBA00049399"/>
    </source>
</evidence>
<keyword evidence="13" id="KW-0152">Cholesterol biosynthesis</keyword>
<evidence type="ECO:0000256" key="17">
    <source>
        <dbReference type="ARBA" id="ARBA00023098"/>
    </source>
</evidence>
<keyword evidence="21" id="KW-0379">Hydroxylation</keyword>
<evidence type="ECO:0000256" key="15">
    <source>
        <dbReference type="ARBA" id="ARBA00022955"/>
    </source>
</evidence>
<comment type="similarity">
    <text evidence="5 30">Belongs to the FPP/GGPP synthase family.</text>
</comment>
<dbReference type="GO" id="GO:0046872">
    <property type="term" value="F:metal ion binding"/>
    <property type="evidence" value="ECO:0007669"/>
    <property type="project" value="UniProtKB-KW"/>
</dbReference>
<evidence type="ECO:0000256" key="13">
    <source>
        <dbReference type="ARBA" id="ARBA00022778"/>
    </source>
</evidence>
<gene>
    <name evidence="32" type="primary">LOC101871372</name>
</gene>
<dbReference type="PANTHER" id="PTHR11525:SF0">
    <property type="entry name" value="FARNESYL PYROPHOSPHATE SYNTHASE"/>
    <property type="match status" value="1"/>
</dbReference>
<evidence type="ECO:0000313" key="32">
    <source>
        <dbReference type="Ensembl" id="ENSMUNP00000009507.2"/>
    </source>
</evidence>
<evidence type="ECO:0000256" key="25">
    <source>
        <dbReference type="ARBA" id="ARBA00032873"/>
    </source>
</evidence>
<evidence type="ECO:0000256" key="21">
    <source>
        <dbReference type="ARBA" id="ARBA00023278"/>
    </source>
</evidence>